<dbReference type="Gene3D" id="1.10.287.950">
    <property type="entry name" value="Methyl-accepting chemotaxis protein"/>
    <property type="match status" value="1"/>
</dbReference>
<dbReference type="Pfam" id="PF08495">
    <property type="entry name" value="FIST"/>
    <property type="match status" value="1"/>
</dbReference>
<gene>
    <name evidence="4" type="ORF">DFR34_1201</name>
</gene>
<dbReference type="SMART" id="SM01204">
    <property type="entry name" value="FIST_C"/>
    <property type="match status" value="1"/>
</dbReference>
<dbReference type="SUPFAM" id="SSF58104">
    <property type="entry name" value="Methyl-accepting chemotaxis protein (MCP) signaling domain"/>
    <property type="match status" value="1"/>
</dbReference>
<evidence type="ECO:0000256" key="2">
    <source>
        <dbReference type="PROSITE-ProRule" id="PRU00284"/>
    </source>
</evidence>
<feature type="domain" description="Methyl-accepting transducer" evidence="3">
    <location>
        <begin position="510"/>
        <end position="662"/>
    </location>
</feature>
<dbReference type="SMART" id="SM00897">
    <property type="entry name" value="FIST"/>
    <property type="match status" value="1"/>
</dbReference>
<dbReference type="Proteomes" id="UP000247555">
    <property type="component" value="Unassembled WGS sequence"/>
</dbReference>
<proteinExistence type="predicted"/>
<evidence type="ECO:0000259" key="3">
    <source>
        <dbReference type="PROSITE" id="PS50111"/>
    </source>
</evidence>
<reference evidence="4 5" key="1">
    <citation type="submission" date="2018-05" db="EMBL/GenBank/DDBJ databases">
        <title>Genomic Encyclopedia of Type Strains, Phase IV (KMG-IV): sequencing the most valuable type-strain genomes for metagenomic binning, comparative biology and taxonomic classification.</title>
        <authorList>
            <person name="Goeker M."/>
        </authorList>
    </citation>
    <scope>NUCLEOTIDE SEQUENCE [LARGE SCALE GENOMIC DNA]</scope>
    <source>
        <strain evidence="4 5">DSM 29661</strain>
    </source>
</reference>
<sequence length="671" mass="73582">MLFFRKKAVDDGAPASGARADALPPVQVIRAQAGQLAQALPAQPEPRVRLALGYVSPNANMDAVARSVRERFPRAAVVLTSTAGELCATRAGDALYQDTPQGWQGVVLQLFSEAIIEQAHVANVPLGCEDIRQGAPKLRHDARVAQLARTLGQLSVPFSMRAEEGFVLTLVDGLSNSESFLMEAVYESNRFPYLFVGGSAGGLLDFSHTRLNDGQQTRENHALLCFIKLTPAYRYGVFKTQNFEETGKSFLIAGANTELRTVDSVLEQKTGEVRDMIGELCQHFHCREDELDGKLQNHTFGIKINGEIFVRSVLQINRQTRKLHFACDIAFGETLHLLKAVDFVSKTANDYRTFSQNKPAPVGGILSDCILRRLNNAAQLARAQVYGDVPVAGFSTFGELLGVNINQTLTAVFFYPASQGFRDEFVDQFTLHYANYKNYFFRRELSRSTVISGMKSQIIQDLQGYKTLATELGETLPAFRGNAQTQIEQLESIETRLRDFSTHVSDGARSTESVRQQIGELAEHAGQIGNVLGMIKKIAEQTNLLALNAAIEAARAGEAGRGFAVVADEVRKLANNTQSNLETTGGSIDNVLRSIEQVSSQIHQVGELVGGFAERMGDTLDTLQQLAAAARQGKGDVEAMLAHTESLYQHMQKVDQEMAGILLLERSDMAH</sequence>
<dbReference type="InterPro" id="IPR004089">
    <property type="entry name" value="MCPsignal_dom"/>
</dbReference>
<dbReference type="Pfam" id="PF10442">
    <property type="entry name" value="FIST_C"/>
    <property type="match status" value="1"/>
</dbReference>
<dbReference type="GO" id="GO:0016020">
    <property type="term" value="C:membrane"/>
    <property type="evidence" value="ECO:0007669"/>
    <property type="project" value="InterPro"/>
</dbReference>
<comment type="caution">
    <text evidence="4">The sequence shown here is derived from an EMBL/GenBank/DDBJ whole genome shotgun (WGS) entry which is preliminary data.</text>
</comment>
<dbReference type="Pfam" id="PF00015">
    <property type="entry name" value="MCPsignal"/>
    <property type="match status" value="1"/>
</dbReference>
<dbReference type="PANTHER" id="PTHR32089:SF112">
    <property type="entry name" value="LYSOZYME-LIKE PROTEIN-RELATED"/>
    <property type="match status" value="1"/>
</dbReference>
<dbReference type="GO" id="GO:0007165">
    <property type="term" value="P:signal transduction"/>
    <property type="evidence" value="ECO:0007669"/>
    <property type="project" value="UniProtKB-KW"/>
</dbReference>
<dbReference type="AlphaFoldDB" id="A0A318KKN0"/>
<protein>
    <submittedName>
        <fullName evidence="4">FIST-like protein</fullName>
    </submittedName>
</protein>
<accession>A0A318KKN0</accession>
<evidence type="ECO:0000313" key="5">
    <source>
        <dbReference type="Proteomes" id="UP000247555"/>
    </source>
</evidence>
<evidence type="ECO:0000256" key="1">
    <source>
        <dbReference type="ARBA" id="ARBA00023224"/>
    </source>
</evidence>
<dbReference type="InterPro" id="IPR013702">
    <property type="entry name" value="FIST_domain_N"/>
</dbReference>
<keyword evidence="5" id="KW-1185">Reference proteome</keyword>
<organism evidence="4 5">
    <name type="scientific">Rivihabitans pingtungensis</name>
    <dbReference type="NCBI Taxonomy" id="1054498"/>
    <lineage>
        <taxon>Bacteria</taxon>
        <taxon>Pseudomonadati</taxon>
        <taxon>Pseudomonadota</taxon>
        <taxon>Betaproteobacteria</taxon>
        <taxon>Neisseriales</taxon>
        <taxon>Aquaspirillaceae</taxon>
        <taxon>Rivihabitans</taxon>
    </lineage>
</organism>
<evidence type="ECO:0000313" key="4">
    <source>
        <dbReference type="EMBL" id="PXX76942.1"/>
    </source>
</evidence>
<name>A0A318KKN0_9NEIS</name>
<dbReference type="EMBL" id="QJKI01000020">
    <property type="protein sequence ID" value="PXX76942.1"/>
    <property type="molecule type" value="Genomic_DNA"/>
</dbReference>
<dbReference type="PROSITE" id="PS50111">
    <property type="entry name" value="CHEMOTAXIS_TRANSDUC_2"/>
    <property type="match status" value="1"/>
</dbReference>
<dbReference type="InterPro" id="IPR019494">
    <property type="entry name" value="FIST_C"/>
</dbReference>
<dbReference type="PANTHER" id="PTHR32089">
    <property type="entry name" value="METHYL-ACCEPTING CHEMOTAXIS PROTEIN MCPB"/>
    <property type="match status" value="1"/>
</dbReference>
<keyword evidence="1 2" id="KW-0807">Transducer</keyword>
<dbReference type="OrthoDB" id="9807948at2"/>
<dbReference type="SMART" id="SM00283">
    <property type="entry name" value="MA"/>
    <property type="match status" value="1"/>
</dbReference>